<dbReference type="InterPro" id="IPR039340">
    <property type="entry name" value="Tfc4/TFIIIC-102/Sfc4"/>
</dbReference>
<evidence type="ECO:0000256" key="9">
    <source>
        <dbReference type="SAM" id="MobiDB-lite"/>
    </source>
</evidence>
<sequence length="1850" mass="207425">MAGGSRPQAFPSPPPEDVGSDWDSEGSGSSAFDEYEPSDDEDGYVQEAPPSVADTNEEADIAQEDFTRLIRAFQDDPVAEKGTASKGSAARSSSAWKQSMEAEMESFHHELRDVNGYARKNKTTRIREQALSSEVKALLAQANISYVEANLPMAIQQLEEVIRIEPTVAGAWYTLGMCFEELGEEEKSIQCRIVGAHLTSNASDEWKSLARRSRERGLFQQSIYCLQQAIKKNRYDIDAIWDRAVMLKDSGRLRAAIDAFLAVLKLRPYDAEVLRELIPLLVSAGDYEAGVEILENMRQESLHGRPDPNIDPALAESMPAAEASVQFTLNELVTLADLLLLLNRPLQVILVIKQTIRWMRGQIREDRVDDAQNDLELDEGENDQPYELDREVRLRLGKARFMLRDTEEGKRHFSVLMDEADPYDFPVLYFEMAEFYFEYQLYAEALEAYRPLIEEGLVDDMQAWFHMGMCYQYLEMTSEAAQVYESILAEQPTYFDVKLSLAEVYEELGEREKALRLVNDVLVARSENKQAPSEPDAPGPQDQAGPSLSFFNESAPSQTLPTGSAPSRSSRSGLSFAERQRLEQQREEETRLAWIQLCALEPQVFVDGFWHRDFVFLDGPLSRPPSKAADSATQQRFDSTRQWMQVAGRLVESFRSMSLLFPKERFTKYRGVVRPRRSRRSKPSDLDSHAEELLSRLRDQMVDEAVAQSAIEDGFEPEQTTFRTIHFDDWVMLFMKYGIGLAKMGGEDDTIDDMFRHVMVSNTVWPSEERKLALHLCWLACALYARDPTRAFEIARWLPTTYQFHNEPLRLISSLANSLGFYGVDAFVSSTNTKQYQRRMRTHETIVSGGPIKVNPRTGRWTMMGVDEEDDKGIGNDDLVGKVQAQAPPTKSSPIGEIFYGYLMLCANSFQPAMGYLYRALALQQSDPLLCLLCGVASLGRSTNRQVDNRNHTIMQGMALFTHYAELRGDIPEVDYNFARAYHHLNLVHLAVPRYERVLQRASSKASKGTFDMAREAAFNLAMIFTQSGSPDLARHLYRTWLAVDVLASAADARLSEYSMFHRVLDYTDASSMSGPWSPRALIQVPATLEAGPQVKYQGVDDNLTIEEASSNALYQVKIVPGNVFELPNDEYEKALSDDGFMSYTKLCQLQVQHEGASLPDALKLHMMRIPSNAGTKLAIAGVVYAVEQDTDMDLNACPIFANKGMPAIYARSFSTELRLMLPETLSGHVHIPSTNETAQSSGKDGKGSKNTREQPKNLVEFLQRYWIYLLPLLILFAMPAAEEPPAPPSSDKNGGRPQQGKCIEPRFLLRPLGLLIMSRPEHQAPPEIYYNDTEAQKYTANTRNQEIQAEMTLRAIELLALPEHRHPALIMDIGCGSGLSGEILTESGHEWVGFDISPSMLSVGLERDVEGDMILADAGHGCMFRPGSFDGAISISVLQWLCNADTSYNSPAARLSSFFTTLYASLTRGARCVFQFYPESDDQVTFIMSQATRAGFGGGLVVDYPNSVKAKKIYLVLWVGGEMLVGPNGEGQGVKQTLPAPLDFDEAGSTVLHETRKAHDTRRDRHKKSKKIESSRQFIQRKKEINRSRGKMGASSLTESERDEVDFQVKLVIKQCLSRAVSRAFEKAGLGGLTGLGLFKSKVLLQRQAASNMLGLHHKAITQYLSEQLAQASSIQATLQQRRVDMQRQRFEKLADSANRPTTSQEGAVLSVEDLKGSIGAMGEKGVDVVDELSSEQLQVFEEEASSLVQSLEADLFAVQHAEQQLHDISSLQTKIVQHLEEQNEHVDTLLDEGSTHGEQVTRGNQQLRRAKERNRQANRYLSLFFVASGLLLLFMHCMYACDSFADLD</sequence>
<feature type="region of interest" description="Disordered" evidence="9">
    <location>
        <begin position="1793"/>
        <end position="1813"/>
    </location>
</feature>
<feature type="compositionally biased region" description="Polar residues" evidence="9">
    <location>
        <begin position="1798"/>
        <end position="1809"/>
    </location>
</feature>
<dbReference type="SMART" id="SM00028">
    <property type="entry name" value="TPR"/>
    <property type="match status" value="7"/>
</dbReference>
<evidence type="ECO:0000256" key="3">
    <source>
        <dbReference type="ARBA" id="ARBA00005547"/>
    </source>
</evidence>
<dbReference type="FunFam" id="3.40.50.150:FF:000017">
    <property type="entry name" value="probable 18S rRNA (Guanine-N(7))-methyltransferase"/>
    <property type="match status" value="1"/>
</dbReference>
<dbReference type="Gene3D" id="3.40.50.150">
    <property type="entry name" value="Vaccinia Virus protein VP39"/>
    <property type="match status" value="1"/>
</dbReference>
<gene>
    <name evidence="12" type="ORF">MARU1_000941</name>
</gene>
<name>A0AAJ5Z027_9BASI</name>
<feature type="region of interest" description="Disordered" evidence="9">
    <location>
        <begin position="1556"/>
        <end position="1599"/>
    </location>
</feature>
<dbReference type="InterPro" id="IPR013216">
    <property type="entry name" value="Methyltransf_11"/>
</dbReference>
<protein>
    <submittedName>
        <fullName evidence="12">Uncharacterized protein</fullName>
    </submittedName>
</protein>
<dbReference type="EMBL" id="CP119917">
    <property type="protein sequence ID" value="WFD14930.1"/>
    <property type="molecule type" value="Genomic_DNA"/>
</dbReference>
<evidence type="ECO:0000313" key="13">
    <source>
        <dbReference type="Proteomes" id="UP001217582"/>
    </source>
</evidence>
<dbReference type="SUPFAM" id="SSF53335">
    <property type="entry name" value="S-adenosyl-L-methionine-dependent methyltransferases"/>
    <property type="match status" value="1"/>
</dbReference>
<dbReference type="InterPro" id="IPR011990">
    <property type="entry name" value="TPR-like_helical_dom_sf"/>
</dbReference>
<dbReference type="PANTHER" id="PTHR23082">
    <property type="entry name" value="TRANSCRIPTION INITIATION FACTOR IIIC TFIIIC , POLYPEPTIDE 3-RELATED"/>
    <property type="match status" value="1"/>
</dbReference>
<evidence type="ECO:0000256" key="6">
    <source>
        <dbReference type="ARBA" id="ARBA00022679"/>
    </source>
</evidence>
<feature type="region of interest" description="Disordered" evidence="9">
    <location>
        <begin position="527"/>
        <end position="582"/>
    </location>
</feature>
<dbReference type="CDD" id="cd22209">
    <property type="entry name" value="EMC10"/>
    <property type="match status" value="1"/>
</dbReference>
<dbReference type="GO" id="GO:0006383">
    <property type="term" value="P:transcription by RNA polymerase III"/>
    <property type="evidence" value="ECO:0007669"/>
    <property type="project" value="InterPro"/>
</dbReference>
<dbReference type="Pfam" id="PF12589">
    <property type="entry name" value="WBS_methylT"/>
    <property type="match status" value="1"/>
</dbReference>
<feature type="compositionally biased region" description="Basic and acidic residues" evidence="9">
    <location>
        <begin position="1244"/>
        <end position="1255"/>
    </location>
</feature>
<evidence type="ECO:0000256" key="7">
    <source>
        <dbReference type="ARBA" id="ARBA00022691"/>
    </source>
</evidence>
<feature type="domain" description="18S rRNA (guanine(1575)-N(7))-methyltransferase Bud23 C-terminal" evidence="11">
    <location>
        <begin position="1532"/>
        <end position="1592"/>
    </location>
</feature>
<dbReference type="InterPro" id="IPR029063">
    <property type="entry name" value="SAM-dependent_MTases_sf"/>
</dbReference>
<dbReference type="Proteomes" id="UP001217582">
    <property type="component" value="Chromosome 2"/>
</dbReference>
<dbReference type="Pfam" id="PF08241">
    <property type="entry name" value="Methyltransf_11"/>
    <property type="match status" value="1"/>
</dbReference>
<comment type="subcellular location">
    <subcellularLocation>
        <location evidence="2">Cytoplasm</location>
    </subcellularLocation>
    <subcellularLocation>
        <location evidence="1">Nucleus</location>
    </subcellularLocation>
</comment>
<reference evidence="12 13" key="1">
    <citation type="submission" date="2023-03" db="EMBL/GenBank/DDBJ databases">
        <title>Mating type loci evolution in Malassezia.</title>
        <authorList>
            <person name="Coelho M.A."/>
        </authorList>
    </citation>
    <scope>NUCLEOTIDE SEQUENCE [LARGE SCALE GENOMIC DNA]</scope>
    <source>
        <strain evidence="12 13">CBS 13387</strain>
    </source>
</reference>
<evidence type="ECO:0000256" key="8">
    <source>
        <dbReference type="ARBA" id="ARBA00023242"/>
    </source>
</evidence>
<dbReference type="InterPro" id="IPR022238">
    <property type="entry name" value="Bud23_C"/>
</dbReference>
<organism evidence="12 13">
    <name type="scientific">Malassezia arunalokei</name>
    <dbReference type="NCBI Taxonomy" id="1514897"/>
    <lineage>
        <taxon>Eukaryota</taxon>
        <taxon>Fungi</taxon>
        <taxon>Dikarya</taxon>
        <taxon>Basidiomycota</taxon>
        <taxon>Ustilaginomycotina</taxon>
        <taxon>Malasseziomycetes</taxon>
        <taxon>Malasseziales</taxon>
        <taxon>Malasseziaceae</taxon>
        <taxon>Malassezia</taxon>
    </lineage>
</organism>
<evidence type="ECO:0000256" key="2">
    <source>
        <dbReference type="ARBA" id="ARBA00004496"/>
    </source>
</evidence>
<dbReference type="GO" id="GO:0005730">
    <property type="term" value="C:nucleolus"/>
    <property type="evidence" value="ECO:0007669"/>
    <property type="project" value="UniProtKB-ARBA"/>
</dbReference>
<keyword evidence="8" id="KW-0539">Nucleus</keyword>
<dbReference type="GO" id="GO:0005737">
    <property type="term" value="C:cytoplasm"/>
    <property type="evidence" value="ECO:0007669"/>
    <property type="project" value="UniProtKB-SubCell"/>
</dbReference>
<feature type="region of interest" description="Disordered" evidence="9">
    <location>
        <begin position="1"/>
        <end position="60"/>
    </location>
</feature>
<feature type="compositionally biased region" description="Low complexity" evidence="9">
    <location>
        <begin position="84"/>
        <end position="95"/>
    </location>
</feature>
<evidence type="ECO:0000256" key="4">
    <source>
        <dbReference type="ARBA" id="ARBA00022490"/>
    </source>
</evidence>
<keyword evidence="5" id="KW-0489">Methyltransferase</keyword>
<dbReference type="InterPro" id="IPR019734">
    <property type="entry name" value="TPR_rpt"/>
</dbReference>
<feature type="region of interest" description="Disordered" evidence="9">
    <location>
        <begin position="77"/>
        <end position="97"/>
    </location>
</feature>
<dbReference type="GO" id="GO:0016435">
    <property type="term" value="F:rRNA (guanine) methyltransferase activity"/>
    <property type="evidence" value="ECO:0007669"/>
    <property type="project" value="InterPro"/>
</dbReference>
<evidence type="ECO:0000256" key="1">
    <source>
        <dbReference type="ARBA" id="ARBA00004123"/>
    </source>
</evidence>
<dbReference type="GO" id="GO:0000127">
    <property type="term" value="C:transcription factor TFIIIC complex"/>
    <property type="evidence" value="ECO:0007669"/>
    <property type="project" value="TreeGrafter"/>
</dbReference>
<feature type="compositionally biased region" description="Polar residues" evidence="9">
    <location>
        <begin position="1233"/>
        <end position="1243"/>
    </location>
</feature>
<evidence type="ECO:0000256" key="5">
    <source>
        <dbReference type="ARBA" id="ARBA00022603"/>
    </source>
</evidence>
<feature type="domain" description="Methyltransferase type 11" evidence="10">
    <location>
        <begin position="1373"/>
        <end position="1445"/>
    </location>
</feature>
<feature type="region of interest" description="Disordered" evidence="9">
    <location>
        <begin position="1229"/>
        <end position="1255"/>
    </location>
</feature>
<proteinExistence type="inferred from homology"/>
<dbReference type="Pfam" id="PF14559">
    <property type="entry name" value="TPR_19"/>
    <property type="match status" value="1"/>
</dbReference>
<comment type="similarity">
    <text evidence="3">Belongs to the class I-like SAM-binding methyltransferase superfamily. BUD23/WBSCR22 family.</text>
</comment>
<keyword evidence="7" id="KW-0949">S-adenosyl-L-methionine</keyword>
<keyword evidence="4" id="KW-0963">Cytoplasm</keyword>
<feature type="compositionally biased region" description="Low complexity" evidence="9">
    <location>
        <begin position="563"/>
        <end position="575"/>
    </location>
</feature>
<evidence type="ECO:0000259" key="10">
    <source>
        <dbReference type="Pfam" id="PF08241"/>
    </source>
</evidence>
<evidence type="ECO:0000313" key="12">
    <source>
        <dbReference type="EMBL" id="WFD14930.1"/>
    </source>
</evidence>
<dbReference type="PANTHER" id="PTHR23082:SF0">
    <property type="entry name" value="GENERAL TRANSCRIPTION FACTOR 3C POLYPEPTIDE 3"/>
    <property type="match status" value="1"/>
</dbReference>
<keyword evidence="13" id="KW-1185">Reference proteome</keyword>
<dbReference type="SUPFAM" id="SSF48452">
    <property type="entry name" value="TPR-like"/>
    <property type="match status" value="2"/>
</dbReference>
<dbReference type="Gene3D" id="1.20.5.110">
    <property type="match status" value="1"/>
</dbReference>
<dbReference type="GO" id="GO:0070476">
    <property type="term" value="P:rRNA (guanine-N7)-methylation"/>
    <property type="evidence" value="ECO:0007669"/>
    <property type="project" value="InterPro"/>
</dbReference>
<keyword evidence="6" id="KW-0808">Transferase</keyword>
<dbReference type="CDD" id="cd02440">
    <property type="entry name" value="AdoMet_MTases"/>
    <property type="match status" value="1"/>
</dbReference>
<dbReference type="Gene3D" id="1.25.40.10">
    <property type="entry name" value="Tetratricopeptide repeat domain"/>
    <property type="match status" value="3"/>
</dbReference>
<feature type="compositionally biased region" description="Acidic residues" evidence="9">
    <location>
        <begin position="33"/>
        <end position="44"/>
    </location>
</feature>
<evidence type="ECO:0000259" key="11">
    <source>
        <dbReference type="Pfam" id="PF12589"/>
    </source>
</evidence>
<feature type="compositionally biased region" description="Polar residues" evidence="9">
    <location>
        <begin position="544"/>
        <end position="562"/>
    </location>
</feature>
<accession>A0AAJ5Z027</accession>